<reference evidence="3" key="1">
    <citation type="submission" date="2022-11" db="UniProtKB">
        <authorList>
            <consortium name="WormBaseParasite"/>
        </authorList>
    </citation>
    <scope>IDENTIFICATION</scope>
</reference>
<keyword evidence="1" id="KW-0732">Signal</keyword>
<organism evidence="2 3">
    <name type="scientific">Romanomermis culicivorax</name>
    <name type="common">Nematode worm</name>
    <dbReference type="NCBI Taxonomy" id="13658"/>
    <lineage>
        <taxon>Eukaryota</taxon>
        <taxon>Metazoa</taxon>
        <taxon>Ecdysozoa</taxon>
        <taxon>Nematoda</taxon>
        <taxon>Enoplea</taxon>
        <taxon>Dorylaimia</taxon>
        <taxon>Mermithida</taxon>
        <taxon>Mermithoidea</taxon>
        <taxon>Mermithidae</taxon>
        <taxon>Romanomermis</taxon>
    </lineage>
</organism>
<evidence type="ECO:0000313" key="2">
    <source>
        <dbReference type="Proteomes" id="UP000887565"/>
    </source>
</evidence>
<dbReference type="AlphaFoldDB" id="A0A915HIF8"/>
<dbReference type="WBParaSite" id="nRc.2.0.1.t01370-RA">
    <property type="protein sequence ID" value="nRc.2.0.1.t01370-RA"/>
    <property type="gene ID" value="nRc.2.0.1.g01370"/>
</dbReference>
<proteinExistence type="predicted"/>
<dbReference type="Proteomes" id="UP000887565">
    <property type="component" value="Unplaced"/>
</dbReference>
<protein>
    <submittedName>
        <fullName evidence="3">Secreted protein</fullName>
    </submittedName>
</protein>
<evidence type="ECO:0000256" key="1">
    <source>
        <dbReference type="SAM" id="SignalP"/>
    </source>
</evidence>
<accession>A0A915HIF8</accession>
<evidence type="ECO:0000313" key="3">
    <source>
        <dbReference type="WBParaSite" id="nRc.2.0.1.t01370-RA"/>
    </source>
</evidence>
<sequence length="89" mass="10065">MILYQIYVISAFVIFLEAQSGGRRTVSLTADICHRFPDNSLCKSDSPIPGDFLIGGRLDDCQKYQLHYSYWCTSTTSTTTPEAKKFCDK</sequence>
<feature type="chain" id="PRO_5036999911" evidence="1">
    <location>
        <begin position="19"/>
        <end position="89"/>
    </location>
</feature>
<keyword evidence="2" id="KW-1185">Reference proteome</keyword>
<name>A0A915HIF8_ROMCU</name>
<feature type="signal peptide" evidence="1">
    <location>
        <begin position="1"/>
        <end position="18"/>
    </location>
</feature>